<dbReference type="GO" id="GO:0006152">
    <property type="term" value="P:purine nucleoside catabolic process"/>
    <property type="evidence" value="ECO:0007669"/>
    <property type="project" value="TreeGrafter"/>
</dbReference>
<dbReference type="Pfam" id="PF01156">
    <property type="entry name" value="IU_nuc_hydro"/>
    <property type="match status" value="1"/>
</dbReference>
<evidence type="ECO:0000313" key="4">
    <source>
        <dbReference type="EMBL" id="EFC05939.1"/>
    </source>
</evidence>
<accession>D2MNB7</accession>
<protein>
    <submittedName>
        <fullName evidence="4">Inosine-uridine preferring nucleoside hydrolase</fullName>
    </submittedName>
</protein>
<dbReference type="InterPro" id="IPR015910">
    <property type="entry name" value="I/U_nuclsd_hydro_CS"/>
</dbReference>
<dbReference type="Proteomes" id="UP000005017">
    <property type="component" value="Unassembled WGS sequence"/>
</dbReference>
<keyword evidence="2" id="KW-0326">Glycosidase</keyword>
<evidence type="ECO:0000256" key="2">
    <source>
        <dbReference type="ARBA" id="ARBA00023295"/>
    </source>
</evidence>
<dbReference type="InterPro" id="IPR001910">
    <property type="entry name" value="Inosine/uridine_hydrolase_dom"/>
</dbReference>
<keyword evidence="5" id="KW-1185">Reference proteome</keyword>
<evidence type="ECO:0000256" key="1">
    <source>
        <dbReference type="ARBA" id="ARBA00022801"/>
    </source>
</evidence>
<dbReference type="AlphaFoldDB" id="D2MNB7"/>
<dbReference type="PANTHER" id="PTHR12304:SF4">
    <property type="entry name" value="URIDINE NUCLEOSIDASE"/>
    <property type="match status" value="1"/>
</dbReference>
<evidence type="ECO:0000259" key="3">
    <source>
        <dbReference type="Pfam" id="PF01156"/>
    </source>
</evidence>
<name>D2MNB7_9FIRM</name>
<reference evidence="5" key="1">
    <citation type="submission" date="2009-12" db="EMBL/GenBank/DDBJ databases">
        <title>Sequence of Clostridiales genomosp. BVAB3 str. UPII9-5.</title>
        <authorList>
            <person name="Madupu R."/>
            <person name="Durkin A.S."/>
            <person name="Torralba M."/>
            <person name="Methe B."/>
            <person name="Sutton G.G."/>
            <person name="Strausberg R.L."/>
            <person name="Nelson K.E."/>
        </authorList>
    </citation>
    <scope>NUCLEOTIDE SEQUENCE [LARGE SCALE GENOMIC DNA]</scope>
    <source>
        <strain evidence="5">W1219</strain>
    </source>
</reference>
<dbReference type="InterPro" id="IPR023186">
    <property type="entry name" value="IUNH"/>
</dbReference>
<dbReference type="SUPFAM" id="SSF53590">
    <property type="entry name" value="Nucleoside hydrolase"/>
    <property type="match status" value="1"/>
</dbReference>
<dbReference type="GO" id="GO:0005829">
    <property type="term" value="C:cytosol"/>
    <property type="evidence" value="ECO:0007669"/>
    <property type="project" value="TreeGrafter"/>
</dbReference>
<comment type="caution">
    <text evidence="4">The sequence shown here is derived from an EMBL/GenBank/DDBJ whole genome shotgun (WGS) entry which is preliminary data.</text>
</comment>
<evidence type="ECO:0000313" key="5">
    <source>
        <dbReference type="Proteomes" id="UP000005017"/>
    </source>
</evidence>
<dbReference type="GO" id="GO:0008477">
    <property type="term" value="F:purine nucleosidase activity"/>
    <property type="evidence" value="ECO:0007669"/>
    <property type="project" value="TreeGrafter"/>
</dbReference>
<proteinExistence type="predicted"/>
<feature type="domain" description="Inosine/uridine-preferring nucleoside hydrolase" evidence="3">
    <location>
        <begin position="7"/>
        <end position="301"/>
    </location>
</feature>
<dbReference type="eggNOG" id="COG1957">
    <property type="taxonomic scope" value="Bacteria"/>
</dbReference>
<gene>
    <name evidence="4" type="ORF">HMPREF9013_0141</name>
</gene>
<dbReference type="STRING" id="679192.HMPREF9013_0141"/>
<keyword evidence="1 4" id="KW-0378">Hydrolase</keyword>
<dbReference type="PROSITE" id="PS01247">
    <property type="entry name" value="IUNH"/>
    <property type="match status" value="1"/>
</dbReference>
<sequence length="312" mass="34518">MSRLIPVWIDTDTGVDDAVALLCAFQLDHLLIKGISAVAGNVGHDRTFVNARNVCSLAKKEDIKVYPGAHKPLMIDLQDAAFVHGKDGLGGAIIPESKAIVEEKKAWDALYEAALEAKGNLEIVAVGPLTNIAISLYKHPDLTQYVKRILIMGGAAMGGNCTPCSEFNIHTDPHAAETVFKCGIPIVMFGLDVTMKAYLEVEEVQKMAQDKTAVSEFYLESTKSNIDLYTRYYRPMLCLHDVCPVLYLKYPDLFTGKKAGVYVETQGEISFGKTVTDLWSDAKFPKRQTLVILDVKRNQFRDVVAKLLAKYK</sequence>
<dbReference type="GO" id="GO:0045437">
    <property type="term" value="F:uridine nucleosidase activity"/>
    <property type="evidence" value="ECO:0007669"/>
    <property type="project" value="UniProtKB-ARBA"/>
</dbReference>
<dbReference type="Gene3D" id="3.90.245.10">
    <property type="entry name" value="Ribonucleoside hydrolase-like"/>
    <property type="match status" value="1"/>
</dbReference>
<dbReference type="EMBL" id="ADFR01000003">
    <property type="protein sequence ID" value="EFC05939.1"/>
    <property type="molecule type" value="Genomic_DNA"/>
</dbReference>
<organism evidence="4 5">
    <name type="scientific">Bulleidia extructa W1219</name>
    <dbReference type="NCBI Taxonomy" id="679192"/>
    <lineage>
        <taxon>Bacteria</taxon>
        <taxon>Bacillati</taxon>
        <taxon>Bacillota</taxon>
        <taxon>Erysipelotrichia</taxon>
        <taxon>Erysipelotrichales</taxon>
        <taxon>Erysipelotrichaceae</taxon>
        <taxon>Bulleidia</taxon>
    </lineage>
</organism>
<dbReference type="InterPro" id="IPR036452">
    <property type="entry name" value="Ribo_hydro-like"/>
</dbReference>
<dbReference type="PANTHER" id="PTHR12304">
    <property type="entry name" value="INOSINE-URIDINE PREFERRING NUCLEOSIDE HYDROLASE"/>
    <property type="match status" value="1"/>
</dbReference>
<dbReference type="RefSeq" id="WP_006626888.1">
    <property type="nucleotide sequence ID" value="NZ_ADFR01000003.1"/>
</dbReference>
<dbReference type="OrthoDB" id="9797882at2"/>